<dbReference type="Proteomes" id="UP000270219">
    <property type="component" value="Unassembled WGS sequence"/>
</dbReference>
<comment type="caution">
    <text evidence="1">The sequence shown here is derived from an EMBL/GenBank/DDBJ whole genome shotgun (WGS) entry which is preliminary data.</text>
</comment>
<name>A0A498DAF2_9BACI</name>
<dbReference type="EMBL" id="RCHR01000001">
    <property type="protein sequence ID" value="RLL48094.1"/>
    <property type="molecule type" value="Genomic_DNA"/>
</dbReference>
<organism evidence="1 2">
    <name type="scientific">Oceanobacillus piezotolerans</name>
    <dbReference type="NCBI Taxonomy" id="2448030"/>
    <lineage>
        <taxon>Bacteria</taxon>
        <taxon>Bacillati</taxon>
        <taxon>Bacillota</taxon>
        <taxon>Bacilli</taxon>
        <taxon>Bacillales</taxon>
        <taxon>Bacillaceae</taxon>
        <taxon>Oceanobacillus</taxon>
    </lineage>
</organism>
<sequence length="60" mass="7122">MMEPTEIEYKETVDELIESRLQIERETEENLDIILEAPHLTVIKRMDEALTARQPVLRNK</sequence>
<dbReference type="AlphaFoldDB" id="A0A498DAF2"/>
<reference evidence="1 2" key="1">
    <citation type="submission" date="2018-10" db="EMBL/GenBank/DDBJ databases">
        <title>Oceanobacillus sp. YLB-02 draft genome.</title>
        <authorList>
            <person name="Yu L."/>
        </authorList>
    </citation>
    <scope>NUCLEOTIDE SEQUENCE [LARGE SCALE GENOMIC DNA]</scope>
    <source>
        <strain evidence="1 2">YLB-02</strain>
    </source>
</reference>
<dbReference type="RefSeq" id="WP_121520942.1">
    <property type="nucleotide sequence ID" value="NZ_RCHR01000001.1"/>
</dbReference>
<proteinExistence type="predicted"/>
<dbReference type="InterPro" id="IPR015422">
    <property type="entry name" value="PyrdxlP-dep_Trfase_small"/>
</dbReference>
<accession>A0A498DAF2</accession>
<evidence type="ECO:0000313" key="2">
    <source>
        <dbReference type="Proteomes" id="UP000270219"/>
    </source>
</evidence>
<gene>
    <name evidence="1" type="ORF">D8M04_02125</name>
</gene>
<protein>
    <submittedName>
        <fullName evidence="1">Uncharacterized protein</fullName>
    </submittedName>
</protein>
<keyword evidence="2" id="KW-1185">Reference proteome</keyword>
<dbReference type="Gene3D" id="3.90.1150.10">
    <property type="entry name" value="Aspartate Aminotransferase, domain 1"/>
    <property type="match status" value="1"/>
</dbReference>
<evidence type="ECO:0000313" key="1">
    <source>
        <dbReference type="EMBL" id="RLL48094.1"/>
    </source>
</evidence>